<name>A0A0C2X5Y8_AMAMK</name>
<evidence type="ECO:0000313" key="2">
    <source>
        <dbReference type="Proteomes" id="UP000054549"/>
    </source>
</evidence>
<dbReference type="Proteomes" id="UP000054549">
    <property type="component" value="Unassembled WGS sequence"/>
</dbReference>
<evidence type="ECO:0000313" key="1">
    <source>
        <dbReference type="EMBL" id="KIL64686.1"/>
    </source>
</evidence>
<dbReference type="AlphaFoldDB" id="A0A0C2X5Y8"/>
<sequence length="161" mass="17970">MPSQLKLLSLHKLRFVASRQPVDTFYRASDLTIGHFEALAFVPPNQLAQCRLIIADAYKSVLEIIREFGDQDTIDDTVLKMMEKVMGVIKDIEQHAAIDERFENGLESLRKIVQERPRGDGANNTIINRGTAYGQNAGNGAHFNYSNLQVPVPKAMGDNKA</sequence>
<dbReference type="InParanoid" id="A0A0C2X5Y8"/>
<keyword evidence="2" id="KW-1185">Reference proteome</keyword>
<reference evidence="1 2" key="1">
    <citation type="submission" date="2014-04" db="EMBL/GenBank/DDBJ databases">
        <title>Evolutionary Origins and Diversification of the Mycorrhizal Mutualists.</title>
        <authorList>
            <consortium name="DOE Joint Genome Institute"/>
            <consortium name="Mycorrhizal Genomics Consortium"/>
            <person name="Kohler A."/>
            <person name="Kuo A."/>
            <person name="Nagy L.G."/>
            <person name="Floudas D."/>
            <person name="Copeland A."/>
            <person name="Barry K.W."/>
            <person name="Cichocki N."/>
            <person name="Veneault-Fourrey C."/>
            <person name="LaButti K."/>
            <person name="Lindquist E.A."/>
            <person name="Lipzen A."/>
            <person name="Lundell T."/>
            <person name="Morin E."/>
            <person name="Murat C."/>
            <person name="Riley R."/>
            <person name="Ohm R."/>
            <person name="Sun H."/>
            <person name="Tunlid A."/>
            <person name="Henrissat B."/>
            <person name="Grigoriev I.V."/>
            <person name="Hibbett D.S."/>
            <person name="Martin F."/>
        </authorList>
    </citation>
    <scope>NUCLEOTIDE SEQUENCE [LARGE SCALE GENOMIC DNA]</scope>
    <source>
        <strain evidence="1 2">Koide BX008</strain>
    </source>
</reference>
<protein>
    <submittedName>
        <fullName evidence="1">Uncharacterized protein</fullName>
    </submittedName>
</protein>
<dbReference type="EMBL" id="KN818247">
    <property type="protein sequence ID" value="KIL64686.1"/>
    <property type="molecule type" value="Genomic_DNA"/>
</dbReference>
<proteinExistence type="predicted"/>
<accession>A0A0C2X5Y8</accession>
<gene>
    <name evidence="1" type="ORF">M378DRAFT_162809</name>
</gene>
<dbReference type="HOGENOM" id="CLU_1643273_0_0_1"/>
<organism evidence="1 2">
    <name type="scientific">Amanita muscaria (strain Koide BX008)</name>
    <dbReference type="NCBI Taxonomy" id="946122"/>
    <lineage>
        <taxon>Eukaryota</taxon>
        <taxon>Fungi</taxon>
        <taxon>Dikarya</taxon>
        <taxon>Basidiomycota</taxon>
        <taxon>Agaricomycotina</taxon>
        <taxon>Agaricomycetes</taxon>
        <taxon>Agaricomycetidae</taxon>
        <taxon>Agaricales</taxon>
        <taxon>Pluteineae</taxon>
        <taxon>Amanitaceae</taxon>
        <taxon>Amanita</taxon>
    </lineage>
</organism>